<comment type="subunit">
    <text evidence="2">Homodimer.</text>
</comment>
<dbReference type="Gene3D" id="3.40.1180.10">
    <property type="entry name" value="Decaprenyl diphosphate synthase-like"/>
    <property type="match status" value="1"/>
</dbReference>
<keyword evidence="2" id="KW-0460">Magnesium</keyword>
<dbReference type="EC" id="2.5.1.-" evidence="2"/>
<feature type="binding site" evidence="2">
    <location>
        <begin position="79"/>
        <end position="81"/>
    </location>
    <ligand>
        <name>substrate</name>
    </ligand>
</feature>
<comment type="function">
    <text evidence="2">Catalyzes the condensation of isopentenyl diphosphate (IPP) with allylic pyrophosphates generating different type of terpenoids.</text>
</comment>
<dbReference type="Proteomes" id="UP000664277">
    <property type="component" value="Unassembled WGS sequence"/>
</dbReference>
<dbReference type="Pfam" id="PF01255">
    <property type="entry name" value="Prenyltransf"/>
    <property type="match status" value="1"/>
</dbReference>
<feature type="binding site" evidence="2">
    <location>
        <position position="221"/>
    </location>
    <ligand>
        <name>Mg(2+)</name>
        <dbReference type="ChEBI" id="CHEBI:18420"/>
    </ligand>
</feature>
<accession>A0A8J7PME7</accession>
<feature type="active site" evidence="2">
    <location>
        <position position="34"/>
    </location>
</feature>
<evidence type="ECO:0000256" key="1">
    <source>
        <dbReference type="ARBA" id="ARBA00022679"/>
    </source>
</evidence>
<feature type="binding site" evidence="2">
    <location>
        <position position="83"/>
    </location>
    <ligand>
        <name>substrate</name>
    </ligand>
</feature>
<reference evidence="4" key="1">
    <citation type="submission" date="2021-02" db="EMBL/GenBank/DDBJ databases">
        <title>Genome-Resolved Metagenomics of a Microbial Community Performing Photosynthetic Biological Nutrient Removal.</title>
        <authorList>
            <person name="Mcdaniel E.A."/>
        </authorList>
    </citation>
    <scope>NUCLEOTIDE SEQUENCE</scope>
    <source>
        <strain evidence="4">UWPOB_OBS1</strain>
    </source>
</reference>
<dbReference type="SUPFAM" id="SSF64005">
    <property type="entry name" value="Undecaprenyl diphosphate synthase"/>
    <property type="match status" value="1"/>
</dbReference>
<feature type="region of interest" description="Disordered" evidence="3">
    <location>
        <begin position="1"/>
        <end position="21"/>
    </location>
</feature>
<sequence length="254" mass="29241">MSKFHLGKLEKPGTSRAAEKSEPLPLKHVAVIMDGNRRWAENHRMPKLKGHQEGVKSLKRLVRHVGALKLEYLTVYAFSSENWQRSSEEVKYLFELFSQVLESEFVELSQNNVRLSFIGHMEGVPKSLRRSMEETTKQSEANTGLNLQVAINYGSRLEITEAVKKIALDVKEGRLAADDITEDLIGKSLYTSRLPDPELLIRTGGEMRLSNYLLWQSAYTEIFITQTLWPDFTPECFDQAIDEFKRRHRRWGGD</sequence>
<proteinExistence type="inferred from homology"/>
<keyword evidence="1 2" id="KW-0808">Transferase</keyword>
<dbReference type="EMBL" id="JAFLCK010000019">
    <property type="protein sequence ID" value="MBN8661380.1"/>
    <property type="molecule type" value="Genomic_DNA"/>
</dbReference>
<dbReference type="GO" id="GO:0045547">
    <property type="term" value="F:ditrans,polycis-polyprenyl diphosphate synthase [(2E,6E)-farnesyl diphosphate specific] activity"/>
    <property type="evidence" value="ECO:0007669"/>
    <property type="project" value="TreeGrafter"/>
</dbReference>
<dbReference type="GO" id="GO:0016094">
    <property type="term" value="P:polyprenol biosynthetic process"/>
    <property type="evidence" value="ECO:0007669"/>
    <property type="project" value="TreeGrafter"/>
</dbReference>
<dbReference type="GO" id="GO:0000287">
    <property type="term" value="F:magnesium ion binding"/>
    <property type="evidence" value="ECO:0007669"/>
    <property type="project" value="UniProtKB-UniRule"/>
</dbReference>
<feature type="binding site" evidence="2">
    <location>
        <position position="39"/>
    </location>
    <ligand>
        <name>substrate</name>
    </ligand>
</feature>
<evidence type="ECO:0000256" key="2">
    <source>
        <dbReference type="HAMAP-Rule" id="MF_01139"/>
    </source>
</evidence>
<dbReference type="AlphaFoldDB" id="A0A8J7PME7"/>
<feature type="binding site" evidence="2">
    <location>
        <position position="202"/>
    </location>
    <ligand>
        <name>substrate</name>
    </ligand>
</feature>
<feature type="binding site" evidence="2">
    <location>
        <position position="34"/>
    </location>
    <ligand>
        <name>Mg(2+)</name>
        <dbReference type="ChEBI" id="CHEBI:18420"/>
    </ligand>
</feature>
<feature type="binding site" evidence="2">
    <location>
        <begin position="35"/>
        <end position="38"/>
    </location>
    <ligand>
        <name>substrate</name>
    </ligand>
</feature>
<evidence type="ECO:0000256" key="3">
    <source>
        <dbReference type="SAM" id="MobiDB-lite"/>
    </source>
</evidence>
<feature type="binding site" evidence="2">
    <location>
        <position position="85"/>
    </location>
    <ligand>
        <name>substrate</name>
    </ligand>
</feature>
<feature type="compositionally biased region" description="Basic and acidic residues" evidence="3">
    <location>
        <begin position="7"/>
        <end position="21"/>
    </location>
</feature>
<name>A0A8J7PME7_9BACT</name>
<comment type="caution">
    <text evidence="4">The sequence shown here is derived from an EMBL/GenBank/DDBJ whole genome shotgun (WGS) entry which is preliminary data.</text>
</comment>
<organism evidence="4 5">
    <name type="scientific">Candidatus Obscuribacter phosphatis</name>
    <dbReference type="NCBI Taxonomy" id="1906157"/>
    <lineage>
        <taxon>Bacteria</taxon>
        <taxon>Bacillati</taxon>
        <taxon>Candidatus Melainabacteria</taxon>
        <taxon>Candidatus Obscuribacterales</taxon>
        <taxon>Candidatus Obscuribacteraceae</taxon>
        <taxon>Candidatus Obscuribacter</taxon>
    </lineage>
</organism>
<dbReference type="PANTHER" id="PTHR10291:SF0">
    <property type="entry name" value="DEHYDRODOLICHYL DIPHOSPHATE SYNTHASE 2"/>
    <property type="match status" value="1"/>
</dbReference>
<dbReference type="HAMAP" id="MF_01139">
    <property type="entry name" value="ISPT"/>
    <property type="match status" value="1"/>
</dbReference>
<dbReference type="InterPro" id="IPR036424">
    <property type="entry name" value="UPP_synth-like_sf"/>
</dbReference>
<feature type="binding site" evidence="2">
    <location>
        <position position="47"/>
    </location>
    <ligand>
        <name>substrate</name>
    </ligand>
</feature>
<comment type="cofactor">
    <cofactor evidence="2">
        <name>Mg(2+)</name>
        <dbReference type="ChEBI" id="CHEBI:18420"/>
    </cofactor>
    <text evidence="2">Binds 2 magnesium ions per subunit.</text>
</comment>
<dbReference type="PANTHER" id="PTHR10291">
    <property type="entry name" value="DEHYDRODOLICHYL DIPHOSPHATE SYNTHASE FAMILY MEMBER"/>
    <property type="match status" value="1"/>
</dbReference>
<dbReference type="FunFam" id="3.40.1180.10:FF:000001">
    <property type="entry name" value="(2E,6E)-farnesyl-diphosphate-specific ditrans,polycis-undecaprenyl-diphosphate synthase"/>
    <property type="match status" value="1"/>
</dbReference>
<comment type="similarity">
    <text evidence="2">Belongs to the UPP synthase family.</text>
</comment>
<evidence type="ECO:0000313" key="5">
    <source>
        <dbReference type="Proteomes" id="UP000664277"/>
    </source>
</evidence>
<gene>
    <name evidence="4" type="primary">uppS</name>
    <name evidence="4" type="ORF">J0M35_13525</name>
</gene>
<feature type="active site" description="Proton acceptor" evidence="2">
    <location>
        <position position="82"/>
    </location>
</feature>
<evidence type="ECO:0000313" key="4">
    <source>
        <dbReference type="EMBL" id="MBN8661380.1"/>
    </source>
</evidence>
<feature type="binding site" evidence="2">
    <location>
        <begin position="208"/>
        <end position="210"/>
    </location>
    <ligand>
        <name>substrate</name>
    </ligand>
</feature>
<dbReference type="InterPro" id="IPR001441">
    <property type="entry name" value="UPP_synth-like"/>
</dbReference>
<dbReference type="NCBIfam" id="TIGR00055">
    <property type="entry name" value="uppS"/>
    <property type="match status" value="1"/>
</dbReference>
<keyword evidence="2" id="KW-0479">Metal-binding</keyword>
<protein>
    <recommendedName>
        <fullName evidence="2">Isoprenyl transferase</fullName>
        <ecNumber evidence="2">2.5.1.-</ecNumber>
    </recommendedName>
</protein>
<dbReference type="PROSITE" id="PS01066">
    <property type="entry name" value="UPP_SYNTHASE"/>
    <property type="match status" value="1"/>
</dbReference>
<feature type="binding site" evidence="2">
    <location>
        <position position="51"/>
    </location>
    <ligand>
        <name>substrate</name>
    </ligand>
</feature>
<dbReference type="InterPro" id="IPR018520">
    <property type="entry name" value="UPP_synth-like_CS"/>
</dbReference>
<dbReference type="CDD" id="cd00475">
    <property type="entry name" value="Cis_IPPS"/>
    <property type="match status" value="1"/>
</dbReference>